<dbReference type="AlphaFoldDB" id="A0A818HDH7"/>
<dbReference type="PANTHER" id="PTHR46551:SF1">
    <property type="entry name" value="SAP DOMAIN-CONTAINING RIBONUCLEOPROTEIN"/>
    <property type="match status" value="1"/>
</dbReference>
<dbReference type="EMBL" id="CAJNON010000009">
    <property type="protein sequence ID" value="CAF0761927.1"/>
    <property type="molecule type" value="Genomic_DNA"/>
</dbReference>
<dbReference type="OrthoDB" id="5837849at2759"/>
<dbReference type="GO" id="GO:0005634">
    <property type="term" value="C:nucleus"/>
    <property type="evidence" value="ECO:0007669"/>
    <property type="project" value="TreeGrafter"/>
</dbReference>
<keyword evidence="1" id="KW-0597">Phosphoprotein</keyword>
<feature type="region of interest" description="Disordered" evidence="2">
    <location>
        <begin position="101"/>
        <end position="158"/>
    </location>
</feature>
<name>A0A818HDH7_9BILA</name>
<dbReference type="InterPro" id="IPR052240">
    <property type="entry name" value="SAP_domain_ribonucleoprotein"/>
</dbReference>
<accession>A0A818HDH7</accession>
<sequence length="201" mass="22379">MAASTLIDAQPTVDPPEDTKELAETLTEFELTSGVISAEDEAEESAVADRIQQRLERFGKIAPEAKKISRALRFGTQHEAIDETAKKRRLERFGVATVSTEAAQEKKRQRGERFHTDAPTSVVDEETKQKRIDRFGIVTPPTSALTKKNTNGKPTSTTPVLTEEIKKRTERFGDISQVAKTIAVDEQKAKRAERFKPITSV</sequence>
<reference evidence="5" key="1">
    <citation type="submission" date="2021-02" db="EMBL/GenBank/DDBJ databases">
        <authorList>
            <person name="Nowell W R."/>
        </authorList>
    </citation>
    <scope>NUCLEOTIDE SEQUENCE</scope>
</reference>
<dbReference type="Proteomes" id="UP000663891">
    <property type="component" value="Unassembled WGS sequence"/>
</dbReference>
<evidence type="ECO:0000313" key="7">
    <source>
        <dbReference type="Proteomes" id="UP000663844"/>
    </source>
</evidence>
<organism evidence="5 7">
    <name type="scientific">Adineta steineri</name>
    <dbReference type="NCBI Taxonomy" id="433720"/>
    <lineage>
        <taxon>Eukaryota</taxon>
        <taxon>Metazoa</taxon>
        <taxon>Spiralia</taxon>
        <taxon>Gnathifera</taxon>
        <taxon>Rotifera</taxon>
        <taxon>Eurotatoria</taxon>
        <taxon>Bdelloidea</taxon>
        <taxon>Adinetida</taxon>
        <taxon>Adinetidae</taxon>
        <taxon>Adineta</taxon>
    </lineage>
</organism>
<evidence type="ECO:0000313" key="6">
    <source>
        <dbReference type="EMBL" id="CAF3524776.1"/>
    </source>
</evidence>
<feature type="compositionally biased region" description="Basic and acidic residues" evidence="2">
    <location>
        <begin position="103"/>
        <end position="116"/>
    </location>
</feature>
<dbReference type="PANTHER" id="PTHR46551">
    <property type="entry name" value="SAP DOMAIN-CONTAINING RIBONUCLEOPROTEIN"/>
    <property type="match status" value="1"/>
</dbReference>
<gene>
    <name evidence="4" type="ORF">JYZ213_LOCUS19765</name>
    <name evidence="6" type="ORF">OKA104_LOCUS2794</name>
    <name evidence="5" type="ORF">OXD698_LOCUS1634</name>
    <name evidence="3" type="ORF">VCS650_LOCUS1860</name>
</gene>
<protein>
    <recommendedName>
        <fullName evidence="8">THO1-MOS11 C-terminal domain-containing protein</fullName>
    </recommendedName>
</protein>
<dbReference type="EMBL" id="CAJOAZ010000048">
    <property type="protein sequence ID" value="CAF3506680.1"/>
    <property type="molecule type" value="Genomic_DNA"/>
</dbReference>
<evidence type="ECO:0008006" key="8">
    <source>
        <dbReference type="Google" id="ProtNLM"/>
    </source>
</evidence>
<comment type="caution">
    <text evidence="5">The sequence shown here is derived from an EMBL/GenBank/DDBJ whole genome shotgun (WGS) entry which is preliminary data.</text>
</comment>
<evidence type="ECO:0000256" key="2">
    <source>
        <dbReference type="SAM" id="MobiDB-lite"/>
    </source>
</evidence>
<feature type="compositionally biased region" description="Polar residues" evidence="2">
    <location>
        <begin position="140"/>
        <end position="158"/>
    </location>
</feature>
<evidence type="ECO:0000313" key="5">
    <source>
        <dbReference type="EMBL" id="CAF3506680.1"/>
    </source>
</evidence>
<dbReference type="Proteomes" id="UP000663844">
    <property type="component" value="Unassembled WGS sequence"/>
</dbReference>
<dbReference type="EMBL" id="CAJNOG010000203">
    <property type="protein sequence ID" value="CAF1071161.1"/>
    <property type="molecule type" value="Genomic_DNA"/>
</dbReference>
<proteinExistence type="predicted"/>
<dbReference type="Proteomes" id="UP000663845">
    <property type="component" value="Unassembled WGS sequence"/>
</dbReference>
<evidence type="ECO:0000256" key="1">
    <source>
        <dbReference type="ARBA" id="ARBA00022553"/>
    </source>
</evidence>
<dbReference type="EMBL" id="CAJOAY010000078">
    <property type="protein sequence ID" value="CAF3524776.1"/>
    <property type="molecule type" value="Genomic_DNA"/>
</dbReference>
<evidence type="ECO:0000313" key="4">
    <source>
        <dbReference type="EMBL" id="CAF1071161.1"/>
    </source>
</evidence>
<dbReference type="GO" id="GO:0016973">
    <property type="term" value="P:poly(A)+ mRNA export from nucleus"/>
    <property type="evidence" value="ECO:0007669"/>
    <property type="project" value="TreeGrafter"/>
</dbReference>
<dbReference type="Proteomes" id="UP000663881">
    <property type="component" value="Unassembled WGS sequence"/>
</dbReference>
<evidence type="ECO:0000313" key="3">
    <source>
        <dbReference type="EMBL" id="CAF0761927.1"/>
    </source>
</evidence>
<feature type="compositionally biased region" description="Basic and acidic residues" evidence="2">
    <location>
        <begin position="125"/>
        <end position="134"/>
    </location>
</feature>